<evidence type="ECO:0000313" key="4">
    <source>
        <dbReference type="Proteomes" id="UP000195602"/>
    </source>
</evidence>
<name>A0AA91Q304_CLALS</name>
<feature type="domain" description="FAD/NAD(P)-binding" evidence="2">
    <location>
        <begin position="14"/>
        <end position="344"/>
    </location>
</feature>
<organism evidence="3 4">
    <name type="scientific">Clavispora lusitaniae</name>
    <name type="common">Candida lusitaniae</name>
    <dbReference type="NCBI Taxonomy" id="36911"/>
    <lineage>
        <taxon>Eukaryota</taxon>
        <taxon>Fungi</taxon>
        <taxon>Dikarya</taxon>
        <taxon>Ascomycota</taxon>
        <taxon>Saccharomycotina</taxon>
        <taxon>Pichiomycetes</taxon>
        <taxon>Metschnikowiaceae</taxon>
        <taxon>Clavispora</taxon>
    </lineage>
</organism>
<dbReference type="Pfam" id="PF07992">
    <property type="entry name" value="Pyr_redox_2"/>
    <property type="match status" value="1"/>
</dbReference>
<accession>A0AA91Q304</accession>
<proteinExistence type="predicted"/>
<dbReference type="Gene3D" id="3.50.50.60">
    <property type="entry name" value="FAD/NAD(P)-binding domain"/>
    <property type="match status" value="1"/>
</dbReference>
<evidence type="ECO:0000256" key="1">
    <source>
        <dbReference type="SAM" id="MobiDB-lite"/>
    </source>
</evidence>
<dbReference type="EMBL" id="LYUB02000003">
    <property type="protein sequence ID" value="OVF10050.1"/>
    <property type="molecule type" value="Genomic_DNA"/>
</dbReference>
<dbReference type="InterPro" id="IPR023753">
    <property type="entry name" value="FAD/NAD-binding_dom"/>
</dbReference>
<dbReference type="PANTHER" id="PTHR38663:SF1">
    <property type="entry name" value="L-ORNITHINE N(5)-MONOOXYGENASE"/>
    <property type="match status" value="1"/>
</dbReference>
<gene>
    <name evidence="3" type="ORF">A9F13_03g01859</name>
</gene>
<evidence type="ECO:0000259" key="2">
    <source>
        <dbReference type="Pfam" id="PF07992"/>
    </source>
</evidence>
<dbReference type="Proteomes" id="UP000195602">
    <property type="component" value="Unassembled WGS sequence"/>
</dbReference>
<dbReference type="GO" id="GO:0016491">
    <property type="term" value="F:oxidoreductase activity"/>
    <property type="evidence" value="ECO:0007669"/>
    <property type="project" value="InterPro"/>
</dbReference>
<protein>
    <submittedName>
        <fullName evidence="3">Amine oxidase</fullName>
    </submittedName>
</protein>
<dbReference type="InterPro" id="IPR036188">
    <property type="entry name" value="FAD/NAD-bd_sf"/>
</dbReference>
<feature type="region of interest" description="Disordered" evidence="1">
    <location>
        <begin position="141"/>
        <end position="167"/>
    </location>
</feature>
<reference evidence="3 4" key="1">
    <citation type="submission" date="2017-04" db="EMBL/GenBank/DDBJ databases">
        <title>Draft genome of the yeast Clavispora lusitaniae type strain CBS 6936.</title>
        <authorList>
            <person name="Durrens P."/>
            <person name="Klopp C."/>
            <person name="Biteau N."/>
            <person name="Fitton-Ouhabi V."/>
            <person name="Dementhon K."/>
            <person name="Accoceberry I."/>
            <person name="Sherman D.J."/>
            <person name="Noel T."/>
        </authorList>
    </citation>
    <scope>NUCLEOTIDE SEQUENCE [LARGE SCALE GENOMIC DNA]</scope>
    <source>
        <strain evidence="3 4">CBS 6936</strain>
    </source>
</reference>
<evidence type="ECO:0000313" key="3">
    <source>
        <dbReference type="EMBL" id="OVF10050.1"/>
    </source>
</evidence>
<dbReference type="SUPFAM" id="SSF51905">
    <property type="entry name" value="FAD/NAD(P)-binding domain"/>
    <property type="match status" value="2"/>
</dbReference>
<feature type="compositionally biased region" description="Basic residues" evidence="1">
    <location>
        <begin position="146"/>
        <end position="155"/>
    </location>
</feature>
<sequence>MAPVPDILSDNFFEVIIVGGGTCGLAVAARLCENTPAAVFTDDEHQRFHWLRQRNGRQMKNGKRQYESASQLKPHEILVLDAVADRFMGQWDAQFGACQIPHLRSPMFFHPDPGNIDAMVAWAHQTGRESELKEIPNVVGRELSKHQQKRMRRKSSSASRTSSHDRPGIVDVNMREWRDYYRPSTPFFCDFCQSLVQRYNLGDCVRKDEVVSICYGDVHIFDKGMHETGFIMTTSSGKIYAAKVCVVASGHRGRINFPLPVLRPVLDQVDKGMQSFLDHTCHTTHIFSGAVRFPPAAVEKRISQGTPAHLVIVGGGLTSAQLAHVACMRGIPTTLLLRGPEKIKHFDFHLDWVTKYKNVKKASFYQLDSDYERLQLMADAREGGSVNPEYHMLLKKHCAAGRLSMLKYTTIDAAEMVDGRWKLRLKTAKLSTSDEVKPCTSDTSILSSDMNSVTSDMNSFTSEMAEKIEALNIEYVSSDISSTQSSENVSLDETGAEDDDTESWLSADYVCCATGVSPDIEGLEFMRPILNEFPIDVVGGFPCLTEHLQWNENLPLYMVGKNASLRIGPTSANLDGARLGAERVGWKIQNDRRGASNSLDTRLEMAANNMNWYNVLQEA</sequence>
<comment type="caution">
    <text evidence="3">The sequence shown here is derived from an EMBL/GenBank/DDBJ whole genome shotgun (WGS) entry which is preliminary data.</text>
</comment>
<dbReference type="PANTHER" id="PTHR38663">
    <property type="match status" value="1"/>
</dbReference>
<dbReference type="AlphaFoldDB" id="A0AA91Q304"/>
<dbReference type="KEGG" id="clus:A9F13_03g01859"/>